<feature type="domain" description="Chitin-binding type-2" evidence="7">
    <location>
        <begin position="138"/>
        <end position="198"/>
    </location>
</feature>
<feature type="domain" description="Chitin-binding type-2" evidence="7">
    <location>
        <begin position="27"/>
        <end position="84"/>
    </location>
</feature>
<evidence type="ECO:0000313" key="9">
    <source>
        <dbReference type="EMBL" id="JAI32694.1"/>
    </source>
</evidence>
<evidence type="ECO:0000259" key="7">
    <source>
        <dbReference type="PROSITE" id="PS50940"/>
    </source>
</evidence>
<dbReference type="Gene3D" id="2.170.140.10">
    <property type="entry name" value="Chitin binding domain"/>
    <property type="match status" value="4"/>
</dbReference>
<accession>A0A0K8UX53</accession>
<evidence type="ECO:0000256" key="3">
    <source>
        <dbReference type="ARBA" id="ARBA00022737"/>
    </source>
</evidence>
<evidence type="ECO:0000313" key="8">
    <source>
        <dbReference type="EMBL" id="JAI31234.1"/>
    </source>
</evidence>
<evidence type="ECO:0000256" key="5">
    <source>
        <dbReference type="ARBA" id="ARBA00023180"/>
    </source>
</evidence>
<keyword evidence="5" id="KW-0325">Glycoprotein</keyword>
<dbReference type="PANTHER" id="PTHR23301:SF0">
    <property type="entry name" value="CHITIN-BINDING TYPE-2 DOMAIN-CONTAINING PROTEIN-RELATED"/>
    <property type="match status" value="1"/>
</dbReference>
<dbReference type="AlphaFoldDB" id="A0A0K8UX53"/>
<feature type="signal peptide" evidence="6">
    <location>
        <begin position="1"/>
        <end position="22"/>
    </location>
</feature>
<evidence type="ECO:0000256" key="1">
    <source>
        <dbReference type="ARBA" id="ARBA00022669"/>
    </source>
</evidence>
<name>A0A0K8UX53_BACLA</name>
<keyword evidence="3" id="KW-0677">Repeat</keyword>
<keyword evidence="1" id="KW-0147">Chitin-binding</keyword>
<keyword evidence="4" id="KW-1015">Disulfide bond</keyword>
<dbReference type="GO" id="GO:0008061">
    <property type="term" value="F:chitin binding"/>
    <property type="evidence" value="ECO:0007669"/>
    <property type="project" value="UniProtKB-KW"/>
</dbReference>
<dbReference type="GeneID" id="108971978"/>
<dbReference type="SMART" id="SM00494">
    <property type="entry name" value="ChtBD2"/>
    <property type="match status" value="4"/>
</dbReference>
<feature type="chain" id="PRO_5014029988" evidence="6">
    <location>
        <begin position="23"/>
        <end position="272"/>
    </location>
</feature>
<dbReference type="PROSITE" id="PS50940">
    <property type="entry name" value="CHIT_BIND_II"/>
    <property type="match status" value="3"/>
</dbReference>
<evidence type="ECO:0000256" key="6">
    <source>
        <dbReference type="SAM" id="SignalP"/>
    </source>
</evidence>
<dbReference type="PANTHER" id="PTHR23301">
    <property type="entry name" value="CHITIN BINDING PERITROPHIN-A"/>
    <property type="match status" value="1"/>
</dbReference>
<evidence type="ECO:0000256" key="2">
    <source>
        <dbReference type="ARBA" id="ARBA00022729"/>
    </source>
</evidence>
<sequence>MYLVKYVPCILVACAIFDLLSAASNPVNICSGVSDNAFLPYLGDCSKYYVCIGGAPIERKCDYDFYFDAKEQSCTYQNVAKCLPTCTNALSSFCYDRTCTKYVLCYAGTAIIRECRDGLQYNAETDRCDFPQYVDCVDNMCTLFNDPKNITFINSQASCEKYYICMDGTAYPLTCSNGLQFNKDCDCCDFVENVHCSITPSTRNILSYSKVPPRRADIDCPVVGANFIAHPDPAKYYYCLNGMGVVLECTPGLLYDAEFEECRAPEYISRKF</sequence>
<feature type="domain" description="Chitin-binding type-2" evidence="7">
    <location>
        <begin position="99"/>
        <end position="136"/>
    </location>
</feature>
<dbReference type="GO" id="GO:0005576">
    <property type="term" value="C:extracellular region"/>
    <property type="evidence" value="ECO:0007669"/>
    <property type="project" value="InterPro"/>
</dbReference>
<gene>
    <name evidence="8" type="primary">Cht3_5</name>
    <name evidence="9" type="synonym">Cht3_10</name>
    <name evidence="8" type="ORF">c0_g4_i4</name>
    <name evidence="9" type="ORF">c0_g4_i9</name>
</gene>
<dbReference type="InterPro" id="IPR002557">
    <property type="entry name" value="Chitin-bd_dom"/>
</dbReference>
<proteinExistence type="predicted"/>
<dbReference type="OrthoDB" id="6020543at2759"/>
<dbReference type="InterPro" id="IPR051940">
    <property type="entry name" value="Chitin_bind-dev_reg"/>
</dbReference>
<dbReference type="EMBL" id="GDHF01021080">
    <property type="protein sequence ID" value="JAI31234.1"/>
    <property type="molecule type" value="Transcribed_RNA"/>
</dbReference>
<evidence type="ECO:0000256" key="4">
    <source>
        <dbReference type="ARBA" id="ARBA00023157"/>
    </source>
</evidence>
<dbReference type="EMBL" id="GDHF01019620">
    <property type="protein sequence ID" value="JAI32694.1"/>
    <property type="molecule type" value="Transcribed_RNA"/>
</dbReference>
<dbReference type="Pfam" id="PF01607">
    <property type="entry name" value="CBM_14"/>
    <property type="match status" value="4"/>
</dbReference>
<reference evidence="8" key="1">
    <citation type="submission" date="2015-06" db="EMBL/GenBank/DDBJ databases">
        <authorList>
            <person name="Hoefler B.C."/>
            <person name="Straight P.D."/>
        </authorList>
    </citation>
    <scope>NUCLEOTIDE SEQUENCE</scope>
</reference>
<organism evidence="8">
    <name type="scientific">Bactrocera latifrons</name>
    <name type="common">Malaysian fruit fly</name>
    <name type="synonym">Chaetodacus latifrons</name>
    <dbReference type="NCBI Taxonomy" id="174628"/>
    <lineage>
        <taxon>Eukaryota</taxon>
        <taxon>Metazoa</taxon>
        <taxon>Ecdysozoa</taxon>
        <taxon>Arthropoda</taxon>
        <taxon>Hexapoda</taxon>
        <taxon>Insecta</taxon>
        <taxon>Pterygota</taxon>
        <taxon>Neoptera</taxon>
        <taxon>Endopterygota</taxon>
        <taxon>Diptera</taxon>
        <taxon>Brachycera</taxon>
        <taxon>Muscomorpha</taxon>
        <taxon>Tephritoidea</taxon>
        <taxon>Tephritidae</taxon>
        <taxon>Bactrocera</taxon>
        <taxon>Bactrocera</taxon>
    </lineage>
</organism>
<keyword evidence="2 6" id="KW-0732">Signal</keyword>
<dbReference type="InterPro" id="IPR036508">
    <property type="entry name" value="Chitin-bd_dom_sf"/>
</dbReference>
<dbReference type="SUPFAM" id="SSF57625">
    <property type="entry name" value="Invertebrate chitin-binding proteins"/>
    <property type="match status" value="4"/>
</dbReference>
<protein>
    <submittedName>
        <fullName evidence="8">Putative chitinase 3</fullName>
    </submittedName>
</protein>